<dbReference type="AlphaFoldDB" id="A0A402C664"/>
<dbReference type="EMBL" id="BHYM01000023">
    <property type="protein sequence ID" value="GCE39115.1"/>
    <property type="molecule type" value="Genomic_DNA"/>
</dbReference>
<name>A0A402C664_RHOWR</name>
<proteinExistence type="predicted"/>
<reference evidence="1 2" key="1">
    <citation type="submission" date="2018-11" db="EMBL/GenBank/DDBJ databases">
        <title>Microbial catabolism of amino acid.</title>
        <authorList>
            <person name="Hibi M."/>
            <person name="Ogawa J."/>
        </authorList>
    </citation>
    <scope>NUCLEOTIDE SEQUENCE [LARGE SCALE GENOMIC DNA]</scope>
    <source>
        <strain evidence="1 2">C31-06</strain>
    </source>
</reference>
<dbReference type="Gene3D" id="3.40.50.1240">
    <property type="entry name" value="Phosphoglycerate mutase-like"/>
    <property type="match status" value="1"/>
</dbReference>
<dbReference type="Proteomes" id="UP000287519">
    <property type="component" value="Unassembled WGS sequence"/>
</dbReference>
<keyword evidence="2" id="KW-1185">Reference proteome</keyword>
<dbReference type="InterPro" id="IPR029033">
    <property type="entry name" value="His_PPase_superfam"/>
</dbReference>
<dbReference type="InterPro" id="IPR013078">
    <property type="entry name" value="His_Pase_superF_clade-1"/>
</dbReference>
<evidence type="ECO:0000313" key="2">
    <source>
        <dbReference type="Proteomes" id="UP000287519"/>
    </source>
</evidence>
<organism evidence="1 2">
    <name type="scientific">Rhodococcus wratislaviensis</name>
    <name type="common">Tsukamurella wratislaviensis</name>
    <dbReference type="NCBI Taxonomy" id="44752"/>
    <lineage>
        <taxon>Bacteria</taxon>
        <taxon>Bacillati</taxon>
        <taxon>Actinomycetota</taxon>
        <taxon>Actinomycetes</taxon>
        <taxon>Mycobacteriales</taxon>
        <taxon>Nocardiaceae</taxon>
        <taxon>Rhodococcus</taxon>
    </lineage>
</organism>
<evidence type="ECO:0000313" key="1">
    <source>
        <dbReference type="EMBL" id="GCE39115.1"/>
    </source>
</evidence>
<accession>A0A402C664</accession>
<comment type="caution">
    <text evidence="1">The sequence shown here is derived from an EMBL/GenBank/DDBJ whole genome shotgun (WGS) entry which is preliminary data.</text>
</comment>
<dbReference type="SUPFAM" id="SSF53254">
    <property type="entry name" value="Phosphoglycerate mutase-like"/>
    <property type="match status" value="1"/>
</dbReference>
<gene>
    <name evidence="1" type="ORF">Rhow_002639</name>
</gene>
<sequence>MLTAPETRTIQTAKELGIIAEPASALRDLDYGRWAGLEMDEIPQDQLLTWLTDPTACLHGGESITDLIDRVRVDITIDLPAPVLTSSR</sequence>
<protein>
    <submittedName>
        <fullName evidence="1">Phosphoglycerate mutase family, putative</fullName>
    </submittedName>
</protein>
<dbReference type="Pfam" id="PF00300">
    <property type="entry name" value="His_Phos_1"/>
    <property type="match status" value="1"/>
</dbReference>